<sequence>MSIDITPAPHEDPALELLRPYLTEAVLALHNAGVTVVRSWLDPSGPRDATIVLADGRALVWDEETGWRVGPYVAGEQGVRTVLADAVHLGGGVLPVPSEVVWRLLAGITGSCVKYRAHDENPAAFDAVVRALAPARVLA</sequence>
<dbReference type="AlphaFoldDB" id="A0A7K0C162"/>
<dbReference type="Proteomes" id="UP000487268">
    <property type="component" value="Unassembled WGS sequence"/>
</dbReference>
<dbReference type="EMBL" id="WEGH01000003">
    <property type="protein sequence ID" value="MQY07205.1"/>
    <property type="molecule type" value="Genomic_DNA"/>
</dbReference>
<evidence type="ECO:0000313" key="2">
    <source>
        <dbReference type="EMBL" id="MQY07205.1"/>
    </source>
</evidence>
<accession>A0A7K0C162</accession>
<name>A0A7K0C162_9ACTN</name>
<keyword evidence="3" id="KW-1185">Reference proteome</keyword>
<comment type="caution">
    <text evidence="2">The sequence shown here is derived from an EMBL/GenBank/DDBJ whole genome shotgun (WGS) entry which is preliminary data.</text>
</comment>
<protein>
    <recommendedName>
        <fullName evidence="1">DUF6292 domain-containing protein</fullName>
    </recommendedName>
</protein>
<dbReference type="InterPro" id="IPR046259">
    <property type="entry name" value="DUF6292"/>
</dbReference>
<evidence type="ECO:0000259" key="1">
    <source>
        <dbReference type="Pfam" id="PF19809"/>
    </source>
</evidence>
<proteinExistence type="predicted"/>
<dbReference type="Pfam" id="PF19809">
    <property type="entry name" value="DUF6292"/>
    <property type="match status" value="1"/>
</dbReference>
<gene>
    <name evidence="2" type="ORF">ACRB68_53050</name>
</gene>
<evidence type="ECO:0000313" key="3">
    <source>
        <dbReference type="Proteomes" id="UP000487268"/>
    </source>
</evidence>
<reference evidence="2 3" key="1">
    <citation type="submission" date="2019-10" db="EMBL/GenBank/DDBJ databases">
        <title>Actinomadura rubteroloni sp. nov. and Actinomadura macrotermitis sp. nov., isolated from the gut of fungus growing-termite Macrotermes natalensis.</title>
        <authorList>
            <person name="Benndorf R."/>
            <person name="Martin K."/>
            <person name="Kuefner M."/>
            <person name="De Beer W."/>
            <person name="Kaster A.-K."/>
            <person name="Vollmers J."/>
            <person name="Poulsen M."/>
            <person name="Beemelmanns C."/>
        </authorList>
    </citation>
    <scope>NUCLEOTIDE SEQUENCE [LARGE SCALE GENOMIC DNA]</scope>
    <source>
        <strain evidence="2 3">RB68</strain>
    </source>
</reference>
<feature type="domain" description="DUF6292" evidence="1">
    <location>
        <begin position="21"/>
        <end position="103"/>
    </location>
</feature>
<dbReference type="RefSeq" id="WP_153536874.1">
    <property type="nucleotide sequence ID" value="NZ_WEGH01000003.1"/>
</dbReference>
<organism evidence="2 3">
    <name type="scientific">Actinomadura macrotermitis</name>
    <dbReference type="NCBI Taxonomy" id="2585200"/>
    <lineage>
        <taxon>Bacteria</taxon>
        <taxon>Bacillati</taxon>
        <taxon>Actinomycetota</taxon>
        <taxon>Actinomycetes</taxon>
        <taxon>Streptosporangiales</taxon>
        <taxon>Thermomonosporaceae</taxon>
        <taxon>Actinomadura</taxon>
    </lineage>
</organism>
<dbReference type="OrthoDB" id="4190452at2"/>